<organism evidence="2">
    <name type="scientific">Opuntia streptacantha</name>
    <name type="common">Prickly pear cactus</name>
    <name type="synonym">Opuntia cardona</name>
    <dbReference type="NCBI Taxonomy" id="393608"/>
    <lineage>
        <taxon>Eukaryota</taxon>
        <taxon>Viridiplantae</taxon>
        <taxon>Streptophyta</taxon>
        <taxon>Embryophyta</taxon>
        <taxon>Tracheophyta</taxon>
        <taxon>Spermatophyta</taxon>
        <taxon>Magnoliopsida</taxon>
        <taxon>eudicotyledons</taxon>
        <taxon>Gunneridae</taxon>
        <taxon>Pentapetalae</taxon>
        <taxon>Caryophyllales</taxon>
        <taxon>Cactineae</taxon>
        <taxon>Cactaceae</taxon>
        <taxon>Opuntioideae</taxon>
        <taxon>Opuntia</taxon>
    </lineage>
</organism>
<dbReference type="EMBL" id="GISG01227488">
    <property type="protein sequence ID" value="MBA4665528.1"/>
    <property type="molecule type" value="Transcribed_RNA"/>
</dbReference>
<dbReference type="EMBL" id="GISG01227487">
    <property type="protein sequence ID" value="MBA4665527.1"/>
    <property type="molecule type" value="Transcribed_RNA"/>
</dbReference>
<protein>
    <submittedName>
        <fullName evidence="2">Uncharacterized protein</fullName>
    </submittedName>
</protein>
<reference evidence="2" key="2">
    <citation type="submission" date="2020-07" db="EMBL/GenBank/DDBJ databases">
        <authorList>
            <person name="Vera ALvarez R."/>
            <person name="Arias-Moreno D.M."/>
            <person name="Jimenez-Jacinto V."/>
            <person name="Jimenez-Bremont J.F."/>
            <person name="Swaminathan K."/>
            <person name="Moose S.P."/>
            <person name="Guerrero-Gonzalez M.L."/>
            <person name="Marino-Ramirez L."/>
            <person name="Landsman D."/>
            <person name="Rodriguez-Kessler M."/>
            <person name="Delgado-Sanchez P."/>
        </authorList>
    </citation>
    <scope>NUCLEOTIDE SEQUENCE</scope>
    <source>
        <tissue evidence="2">Cladode</tissue>
    </source>
</reference>
<proteinExistence type="predicted"/>
<evidence type="ECO:0000313" key="2">
    <source>
        <dbReference type="EMBL" id="MBA4665527.1"/>
    </source>
</evidence>
<dbReference type="EMBL" id="GISG01227489">
    <property type="protein sequence ID" value="MBA4665529.1"/>
    <property type="molecule type" value="Transcribed_RNA"/>
</dbReference>
<accession>A0A7C9EH33</accession>
<dbReference type="AlphaFoldDB" id="A0A7C9EH33"/>
<evidence type="ECO:0000256" key="1">
    <source>
        <dbReference type="SAM" id="MobiDB-lite"/>
    </source>
</evidence>
<feature type="region of interest" description="Disordered" evidence="1">
    <location>
        <begin position="1"/>
        <end position="24"/>
    </location>
</feature>
<name>A0A7C9EH33_OPUST</name>
<sequence length="105" mass="11254">MSPLSLVLSKNPSGRIESRSGSDGGWNLLASSALRVARTTHKNLTPLLSNPIAISLVCSLVNTPLLPKPKYTTLRLGCESSQLKHSFFSPPMLLSPRSAINGPMQ</sequence>
<reference evidence="2" key="1">
    <citation type="journal article" date="2013" name="J. Plant Res.">
        <title>Effect of fungi and light on seed germination of three Opuntia species from semiarid lands of central Mexico.</title>
        <authorList>
            <person name="Delgado-Sanchez P."/>
            <person name="Jimenez-Bremont J.F."/>
            <person name="Guerrero-Gonzalez Mde L."/>
            <person name="Flores J."/>
        </authorList>
    </citation>
    <scope>NUCLEOTIDE SEQUENCE</scope>
    <source>
        <tissue evidence="2">Cladode</tissue>
    </source>
</reference>